<evidence type="ECO:0000313" key="10">
    <source>
        <dbReference type="Proteomes" id="UP000290985"/>
    </source>
</evidence>
<evidence type="ECO:0000256" key="2">
    <source>
        <dbReference type="ARBA" id="ARBA00022448"/>
    </source>
</evidence>
<evidence type="ECO:0000256" key="1">
    <source>
        <dbReference type="ARBA" id="ARBA00004651"/>
    </source>
</evidence>
<comment type="similarity">
    <text evidence="7">Belongs to the binding-protein-dependent transport system permease family.</text>
</comment>
<gene>
    <name evidence="9" type="primary">oppB_2</name>
    <name evidence="9" type="ORF">NCTC10181_00771</name>
</gene>
<evidence type="ECO:0000256" key="6">
    <source>
        <dbReference type="ARBA" id="ARBA00023136"/>
    </source>
</evidence>
<feature type="transmembrane region" description="Helical" evidence="7">
    <location>
        <begin position="118"/>
        <end position="138"/>
    </location>
</feature>
<name>A0A449B2T6_9BACT</name>
<dbReference type="PANTHER" id="PTHR30465:SF0">
    <property type="entry name" value="OLIGOPEPTIDE TRANSPORT SYSTEM PERMEASE PROTEIN APPB"/>
    <property type="match status" value="1"/>
</dbReference>
<keyword evidence="3" id="KW-1003">Cell membrane</keyword>
<feature type="transmembrane region" description="Helical" evidence="7">
    <location>
        <begin position="216"/>
        <end position="237"/>
    </location>
</feature>
<dbReference type="SUPFAM" id="SSF161098">
    <property type="entry name" value="MetI-like"/>
    <property type="match status" value="1"/>
</dbReference>
<keyword evidence="4 7" id="KW-0812">Transmembrane</keyword>
<keyword evidence="10" id="KW-1185">Reference proteome</keyword>
<dbReference type="CDD" id="cd06261">
    <property type="entry name" value="TM_PBP2"/>
    <property type="match status" value="1"/>
</dbReference>
<dbReference type="InterPro" id="IPR035906">
    <property type="entry name" value="MetI-like_sf"/>
</dbReference>
<evidence type="ECO:0000256" key="3">
    <source>
        <dbReference type="ARBA" id="ARBA00022475"/>
    </source>
</evidence>
<dbReference type="KEGG" id="mcit:NCTC10181_00771"/>
<keyword evidence="5 7" id="KW-1133">Transmembrane helix</keyword>
<dbReference type="GO" id="GO:0005886">
    <property type="term" value="C:plasma membrane"/>
    <property type="evidence" value="ECO:0007669"/>
    <property type="project" value="UniProtKB-SubCell"/>
</dbReference>
<dbReference type="RefSeq" id="WP_129725686.1">
    <property type="nucleotide sequence ID" value="NZ_LR215036.1"/>
</dbReference>
<evidence type="ECO:0000256" key="7">
    <source>
        <dbReference type="RuleBase" id="RU363032"/>
    </source>
</evidence>
<reference evidence="9 10" key="1">
    <citation type="submission" date="2019-01" db="EMBL/GenBank/DDBJ databases">
        <authorList>
            <consortium name="Pathogen Informatics"/>
        </authorList>
    </citation>
    <scope>NUCLEOTIDE SEQUENCE [LARGE SCALE GENOMIC DNA]</scope>
    <source>
        <strain evidence="9 10">NCTC10181</strain>
    </source>
</reference>
<dbReference type="EMBL" id="LR215036">
    <property type="protein sequence ID" value="VEU74902.1"/>
    <property type="molecule type" value="Genomic_DNA"/>
</dbReference>
<organism evidence="9 10">
    <name type="scientific">Mycoplasmopsis citelli</name>
    <dbReference type="NCBI Taxonomy" id="171281"/>
    <lineage>
        <taxon>Bacteria</taxon>
        <taxon>Bacillati</taxon>
        <taxon>Mycoplasmatota</taxon>
        <taxon>Mycoplasmoidales</taxon>
        <taxon>Metamycoplasmataceae</taxon>
        <taxon>Mycoplasmopsis</taxon>
    </lineage>
</organism>
<keyword evidence="2 7" id="KW-0813">Transport</keyword>
<evidence type="ECO:0000259" key="8">
    <source>
        <dbReference type="PROSITE" id="PS50928"/>
    </source>
</evidence>
<dbReference type="GO" id="GO:0055085">
    <property type="term" value="P:transmembrane transport"/>
    <property type="evidence" value="ECO:0007669"/>
    <property type="project" value="InterPro"/>
</dbReference>
<proteinExistence type="inferred from homology"/>
<dbReference type="InterPro" id="IPR000515">
    <property type="entry name" value="MetI-like"/>
</dbReference>
<dbReference type="PANTHER" id="PTHR30465">
    <property type="entry name" value="INNER MEMBRANE ABC TRANSPORTER"/>
    <property type="match status" value="1"/>
</dbReference>
<evidence type="ECO:0000256" key="5">
    <source>
        <dbReference type="ARBA" id="ARBA00022989"/>
    </source>
</evidence>
<feature type="transmembrane region" description="Helical" evidence="7">
    <location>
        <begin position="12"/>
        <end position="33"/>
    </location>
</feature>
<evidence type="ECO:0000256" key="4">
    <source>
        <dbReference type="ARBA" id="ARBA00022692"/>
    </source>
</evidence>
<feature type="domain" description="ABC transmembrane type-1" evidence="8">
    <location>
        <begin position="78"/>
        <end position="285"/>
    </location>
</feature>
<comment type="subcellular location">
    <subcellularLocation>
        <location evidence="1 7">Cell membrane</location>
        <topology evidence="1 7">Multi-pass membrane protein</topology>
    </subcellularLocation>
</comment>
<feature type="transmembrane region" description="Helical" evidence="7">
    <location>
        <begin position="158"/>
        <end position="179"/>
    </location>
</feature>
<dbReference type="OrthoDB" id="398315at2"/>
<keyword evidence="6 7" id="KW-0472">Membrane</keyword>
<evidence type="ECO:0000313" key="9">
    <source>
        <dbReference type="EMBL" id="VEU74902.1"/>
    </source>
</evidence>
<dbReference type="Pfam" id="PF00528">
    <property type="entry name" value="BPD_transp_1"/>
    <property type="match status" value="1"/>
</dbReference>
<feature type="transmembrane region" description="Helical" evidence="7">
    <location>
        <begin position="82"/>
        <end position="106"/>
    </location>
</feature>
<dbReference type="Proteomes" id="UP000290985">
    <property type="component" value="Chromosome"/>
</dbReference>
<sequence>MKALNIVLKKGLWGLVSLFLVLSLSFFILSFIISPVGNILTNYFKYLGSIFSFKFGFIVNSNNQISFGKVGEFYDFYFQKSLLLIIPSFIISLLFGLIFGSLSAYIKNKFFDQFIVGTLYLFSSLPIFILAPILIIYSEQINWPSLIIEPEEYQIASVIQSLFFPNLLIFVLCMSFFTLKVKESTSEVLKQTYIKFARAKGISETRIFFKHVLKNAFVNFSSSITVLYAFVLSYSLIVERVFQLQGQSIILINAFSQGEIYLILYFIFATVISIIIFQLIIELILVSANPIYKDNLYKSVFTFKRRFNEQ</sequence>
<protein>
    <submittedName>
        <fullName evidence="9">Oligopeptide ABC transporter permease</fullName>
    </submittedName>
</protein>
<dbReference type="PROSITE" id="PS50928">
    <property type="entry name" value="ABC_TM1"/>
    <property type="match status" value="1"/>
</dbReference>
<accession>A0A449B2T6</accession>
<dbReference type="AlphaFoldDB" id="A0A449B2T6"/>
<feature type="transmembrane region" description="Helical" evidence="7">
    <location>
        <begin position="260"/>
        <end position="286"/>
    </location>
</feature>
<dbReference type="Gene3D" id="1.10.3720.10">
    <property type="entry name" value="MetI-like"/>
    <property type="match status" value="1"/>
</dbReference>